<dbReference type="Proteomes" id="UP000228680">
    <property type="component" value="Unassembled WGS sequence"/>
</dbReference>
<evidence type="ECO:0000313" key="3">
    <source>
        <dbReference type="Proteomes" id="UP000228680"/>
    </source>
</evidence>
<dbReference type="InterPro" id="IPR029058">
    <property type="entry name" value="AB_hydrolase_fold"/>
</dbReference>
<sequence>MKWLKRIVLVLVFLVVLAFSAFVIWAQFDYGPTEEATSYLGEEMDGDYIYGEGDEEVGFIFYQGAKVEPAAYSYIGNQLAGKGHFVVIPQLPFNIALLNSEAGLEIIEQYPEVSTWYLIGHSLGGSAASTIAESNPKIEGIIFLASYPIDTINVPSLTVYGEIDGVLPVEDIEARRENLRDDAVFHEIKGGNHANFGMYGEQKGDNPSELTPKEQLDETISIIQEFVGR</sequence>
<proteinExistence type="predicted"/>
<feature type="domain" description="Alpha/beta hydrolase fold-5" evidence="1">
    <location>
        <begin position="59"/>
        <end position="216"/>
    </location>
</feature>
<protein>
    <submittedName>
        <fullName evidence="2">Alpha/beta hydrolase</fullName>
    </submittedName>
</protein>
<dbReference type="RefSeq" id="WP_100353547.1">
    <property type="nucleotide sequence ID" value="NZ_PCGR01000002.1"/>
</dbReference>
<keyword evidence="2" id="KW-0378">Hydrolase</keyword>
<keyword evidence="3" id="KW-1185">Reference proteome</keyword>
<dbReference type="EMBL" id="PCGR01000002">
    <property type="protein sequence ID" value="PJK17001.1"/>
    <property type="molecule type" value="Genomic_DNA"/>
</dbReference>
<evidence type="ECO:0000313" key="2">
    <source>
        <dbReference type="EMBL" id="PJK17001.1"/>
    </source>
</evidence>
<dbReference type="Gene3D" id="3.40.50.1820">
    <property type="entry name" value="alpha/beta hydrolase"/>
    <property type="match status" value="1"/>
</dbReference>
<dbReference type="AlphaFoldDB" id="A0A2M9F0L1"/>
<evidence type="ECO:0000259" key="1">
    <source>
        <dbReference type="Pfam" id="PF12695"/>
    </source>
</evidence>
<dbReference type="Pfam" id="PF12695">
    <property type="entry name" value="Abhydrolase_5"/>
    <property type="match status" value="1"/>
</dbReference>
<name>A0A2M9F0L1_9BACL</name>
<dbReference type="InterPro" id="IPR029059">
    <property type="entry name" value="AB_hydrolase_5"/>
</dbReference>
<comment type="caution">
    <text evidence="2">The sequence shown here is derived from an EMBL/GenBank/DDBJ whole genome shotgun (WGS) entry which is preliminary data.</text>
</comment>
<organism evidence="2 3">
    <name type="scientific">Chryseomicrobium excrementi</name>
    <dbReference type="NCBI Taxonomy" id="2041346"/>
    <lineage>
        <taxon>Bacteria</taxon>
        <taxon>Bacillati</taxon>
        <taxon>Bacillota</taxon>
        <taxon>Bacilli</taxon>
        <taxon>Bacillales</taxon>
        <taxon>Caryophanaceae</taxon>
        <taxon>Chryseomicrobium</taxon>
    </lineage>
</organism>
<dbReference type="OrthoDB" id="9780932at2"/>
<gene>
    <name evidence="2" type="ORF">CQS04_07550</name>
</gene>
<accession>A0A2M9F0L1</accession>
<reference evidence="2 3" key="1">
    <citation type="submission" date="2017-10" db="EMBL/GenBank/DDBJ databases">
        <title>Draft genome of Chryseomicrobium casticus sp. nov.</title>
        <authorList>
            <person name="Chakraborty R."/>
            <person name="Saha T."/>
        </authorList>
    </citation>
    <scope>NUCLEOTIDE SEQUENCE [LARGE SCALE GENOMIC DNA]</scope>
    <source>
        <strain evidence="2 3">ET03</strain>
    </source>
</reference>
<dbReference type="GO" id="GO:0016787">
    <property type="term" value="F:hydrolase activity"/>
    <property type="evidence" value="ECO:0007669"/>
    <property type="project" value="UniProtKB-KW"/>
</dbReference>
<dbReference type="SUPFAM" id="SSF53474">
    <property type="entry name" value="alpha/beta-Hydrolases"/>
    <property type="match status" value="1"/>
</dbReference>